<accession>A0ABR7NJQ5</accession>
<evidence type="ECO:0000256" key="2">
    <source>
        <dbReference type="ARBA" id="ARBA00013090"/>
    </source>
</evidence>
<dbReference type="InterPro" id="IPR004391">
    <property type="entry name" value="Glu_race"/>
</dbReference>
<dbReference type="Pfam" id="PF01177">
    <property type="entry name" value="Asp_Glu_race"/>
    <property type="match status" value="1"/>
</dbReference>
<comment type="caution">
    <text evidence="8">The sequence shown here is derived from an EMBL/GenBank/DDBJ whole genome shotgun (WGS) entry which is preliminary data.</text>
</comment>
<feature type="binding site" evidence="7">
    <location>
        <begin position="64"/>
        <end position="65"/>
    </location>
    <ligand>
        <name>substrate</name>
    </ligand>
</feature>
<comment type="function">
    <text evidence="7">Provides the (R)-glutamate required for cell wall biosynthesis.</text>
</comment>
<sequence>MNAAAMNPQEIIRIFRKERVVIDAKAPIGVMDGGLGGFTVVKELQKILPEEDVIYLGDGKNNPYGNRSGEDIVHLTKQCLNFLKEKKVKTVAVACNTISTMIDHYQPDYDFKIFSIVQAGSDDAVRMDLQQIGVLSTVFTAKTECYAHLIHQRKPQMKVYAQGCPMLARLIEDGDFDCGRIDAELNKTLGGLLEQYPALDSLVFGCTHFPLVQENIERLYPQLIHLINPAATQARQVKEYLEREHALNTGGAGTFRIYTTGNCESYRSVAERVGLKTPLSIEHVPAPQPLNS</sequence>
<dbReference type="Proteomes" id="UP000658131">
    <property type="component" value="Unassembled WGS sequence"/>
</dbReference>
<evidence type="ECO:0000313" key="9">
    <source>
        <dbReference type="Proteomes" id="UP000658131"/>
    </source>
</evidence>
<protein>
    <recommendedName>
        <fullName evidence="2 7">Glutamate racemase</fullName>
        <ecNumber evidence="2 7">5.1.1.3</ecNumber>
    </recommendedName>
</protein>
<dbReference type="PANTHER" id="PTHR21198">
    <property type="entry name" value="GLUTAMATE RACEMASE"/>
    <property type="match status" value="1"/>
</dbReference>
<comment type="caution">
    <text evidence="7">Lacks conserved residue(s) required for the propagation of feature annotation.</text>
</comment>
<keyword evidence="5 7" id="KW-0413">Isomerase</keyword>
<keyword evidence="6 7" id="KW-0961">Cell wall biogenesis/degradation</keyword>
<evidence type="ECO:0000256" key="6">
    <source>
        <dbReference type="ARBA" id="ARBA00023316"/>
    </source>
</evidence>
<name>A0ABR7NJQ5_9FIRM</name>
<evidence type="ECO:0000256" key="1">
    <source>
        <dbReference type="ARBA" id="ARBA00001602"/>
    </source>
</evidence>
<evidence type="ECO:0000256" key="4">
    <source>
        <dbReference type="ARBA" id="ARBA00022984"/>
    </source>
</evidence>
<reference evidence="8 9" key="1">
    <citation type="submission" date="2020-08" db="EMBL/GenBank/DDBJ databases">
        <title>Genome public.</title>
        <authorList>
            <person name="Liu C."/>
            <person name="Sun Q."/>
        </authorList>
    </citation>
    <scope>NUCLEOTIDE SEQUENCE [LARGE SCALE GENOMIC DNA]</scope>
    <source>
        <strain evidence="8 9">BX1</strain>
    </source>
</reference>
<evidence type="ECO:0000256" key="5">
    <source>
        <dbReference type="ARBA" id="ARBA00023235"/>
    </source>
</evidence>
<evidence type="ECO:0000256" key="7">
    <source>
        <dbReference type="HAMAP-Rule" id="MF_00258"/>
    </source>
</evidence>
<dbReference type="HAMAP" id="MF_00258">
    <property type="entry name" value="Glu_racemase"/>
    <property type="match status" value="1"/>
</dbReference>
<dbReference type="SUPFAM" id="SSF53681">
    <property type="entry name" value="Aspartate/glutamate racemase"/>
    <property type="match status" value="2"/>
</dbReference>
<dbReference type="Gene3D" id="3.40.50.1860">
    <property type="match status" value="2"/>
</dbReference>
<keyword evidence="4 7" id="KW-0573">Peptidoglycan synthesis</keyword>
<evidence type="ECO:0000256" key="3">
    <source>
        <dbReference type="ARBA" id="ARBA00022960"/>
    </source>
</evidence>
<feature type="active site" description="Proton donor/acceptor" evidence="7">
    <location>
        <position position="206"/>
    </location>
</feature>
<dbReference type="NCBIfam" id="TIGR00067">
    <property type="entry name" value="glut_race"/>
    <property type="match status" value="1"/>
</dbReference>
<dbReference type="RefSeq" id="WP_262400050.1">
    <property type="nucleotide sequence ID" value="NZ_JACRTB010000012.1"/>
</dbReference>
<keyword evidence="9" id="KW-1185">Reference proteome</keyword>
<comment type="catalytic activity">
    <reaction evidence="1 7">
        <text>L-glutamate = D-glutamate</text>
        <dbReference type="Rhea" id="RHEA:12813"/>
        <dbReference type="ChEBI" id="CHEBI:29985"/>
        <dbReference type="ChEBI" id="CHEBI:29986"/>
        <dbReference type="EC" id="5.1.1.3"/>
    </reaction>
</comment>
<comment type="pathway">
    <text evidence="7">Cell wall biogenesis; peptidoglycan biosynthesis.</text>
</comment>
<dbReference type="InterPro" id="IPR001920">
    <property type="entry name" value="Asp/Glu_race"/>
</dbReference>
<gene>
    <name evidence="7 8" type="primary">murI</name>
    <name evidence="8" type="ORF">H8717_09000</name>
</gene>
<dbReference type="InterPro" id="IPR033134">
    <property type="entry name" value="Asp/Glu_racemase_AS_2"/>
</dbReference>
<feature type="active site" description="Proton donor/acceptor" evidence="7">
    <location>
        <position position="95"/>
    </location>
</feature>
<dbReference type="EMBL" id="JACRTB010000012">
    <property type="protein sequence ID" value="MBC8576539.1"/>
    <property type="molecule type" value="Genomic_DNA"/>
</dbReference>
<dbReference type="PANTHER" id="PTHR21198:SF3">
    <property type="entry name" value="GLUTAMATE RACEMASE"/>
    <property type="match status" value="1"/>
</dbReference>
<dbReference type="GO" id="GO:0008881">
    <property type="term" value="F:glutamate racemase activity"/>
    <property type="evidence" value="ECO:0007669"/>
    <property type="project" value="UniProtKB-EC"/>
</dbReference>
<evidence type="ECO:0000313" key="8">
    <source>
        <dbReference type="EMBL" id="MBC8576539.1"/>
    </source>
</evidence>
<comment type="similarity">
    <text evidence="7">Belongs to the aspartate/glutamate racemases family.</text>
</comment>
<keyword evidence="3 7" id="KW-0133">Cell shape</keyword>
<dbReference type="PROSITE" id="PS00924">
    <property type="entry name" value="ASP_GLU_RACEMASE_2"/>
    <property type="match status" value="1"/>
</dbReference>
<proteinExistence type="inferred from homology"/>
<feature type="binding site" evidence="7">
    <location>
        <begin position="96"/>
        <end position="97"/>
    </location>
    <ligand>
        <name>substrate</name>
    </ligand>
</feature>
<organism evidence="8 9">
    <name type="scientific">Yanshouia hominis</name>
    <dbReference type="NCBI Taxonomy" id="2763673"/>
    <lineage>
        <taxon>Bacteria</taxon>
        <taxon>Bacillati</taxon>
        <taxon>Bacillota</taxon>
        <taxon>Clostridia</taxon>
        <taxon>Eubacteriales</taxon>
        <taxon>Oscillospiraceae</taxon>
        <taxon>Yanshouia</taxon>
    </lineage>
</organism>
<dbReference type="InterPro" id="IPR015942">
    <property type="entry name" value="Asp/Glu/hydantoin_racemase"/>
</dbReference>
<dbReference type="EC" id="5.1.1.3" evidence="2 7"/>
<feature type="binding site" evidence="7">
    <location>
        <begin position="207"/>
        <end position="208"/>
    </location>
    <ligand>
        <name>substrate</name>
    </ligand>
</feature>